<evidence type="ECO:0000259" key="5">
    <source>
        <dbReference type="PROSITE" id="PS50931"/>
    </source>
</evidence>
<dbReference type="InterPro" id="IPR005119">
    <property type="entry name" value="LysR_subst-bd"/>
</dbReference>
<dbReference type="PANTHER" id="PTHR30126:SF40">
    <property type="entry name" value="HTH-TYPE TRANSCRIPTIONAL REGULATOR GLTR"/>
    <property type="match status" value="1"/>
</dbReference>
<dbReference type="CDD" id="cd05466">
    <property type="entry name" value="PBP2_LTTR_substrate"/>
    <property type="match status" value="1"/>
</dbReference>
<dbReference type="AlphaFoldDB" id="A0A378LXQ9"/>
<reference evidence="6 7" key="1">
    <citation type="submission" date="2018-06" db="EMBL/GenBank/DDBJ databases">
        <authorList>
            <consortium name="Pathogen Informatics"/>
            <person name="Doyle S."/>
        </authorList>
    </citation>
    <scope>NUCLEOTIDE SEQUENCE [LARGE SCALE GENOMIC DNA]</scope>
    <source>
        <strain evidence="6 7">NCTC11532</strain>
    </source>
</reference>
<sequence length="287" mass="32667">MILLDPQLVAFEAIVSKGTVHAAAESLSLTQTAVTQRLRLLEQKMKTTLFIRSRRGMLLTSEGEQLHRYCQRIIEMGSEVLANIQGAGILSDLRIKIAGPSSIIRSRIIPQCQPIFKNYAKLHWSFLIDDAFDLTPALKSGTVDFVLIRPEQVTQEMESKPLSPEHYLLVCSSNWKHRNLSEIIRNEKIIDFDSSDQMTFSYLKKFGLSDGIQSERHFVNNTESIAQLFIAEFGYGVLTKEFAESYIKNGDLHILNEGKAYLNPVTLAWYKRLEQPHYFAAIIETIN</sequence>
<keyword evidence="4" id="KW-0804">Transcription</keyword>
<evidence type="ECO:0000256" key="2">
    <source>
        <dbReference type="ARBA" id="ARBA00023015"/>
    </source>
</evidence>
<organism evidence="6 7">
    <name type="scientific">Legionella wadsworthii</name>
    <dbReference type="NCBI Taxonomy" id="28088"/>
    <lineage>
        <taxon>Bacteria</taxon>
        <taxon>Pseudomonadati</taxon>
        <taxon>Pseudomonadota</taxon>
        <taxon>Gammaproteobacteria</taxon>
        <taxon>Legionellales</taxon>
        <taxon>Legionellaceae</taxon>
        <taxon>Legionella</taxon>
    </lineage>
</organism>
<dbReference type="InterPro" id="IPR000847">
    <property type="entry name" value="LysR_HTH_N"/>
</dbReference>
<dbReference type="GO" id="GO:0000976">
    <property type="term" value="F:transcription cis-regulatory region binding"/>
    <property type="evidence" value="ECO:0007669"/>
    <property type="project" value="TreeGrafter"/>
</dbReference>
<evidence type="ECO:0000313" key="6">
    <source>
        <dbReference type="EMBL" id="STY31364.1"/>
    </source>
</evidence>
<dbReference type="PROSITE" id="PS50931">
    <property type="entry name" value="HTH_LYSR"/>
    <property type="match status" value="1"/>
</dbReference>
<comment type="similarity">
    <text evidence="1">Belongs to the LysR transcriptional regulatory family.</text>
</comment>
<keyword evidence="3" id="KW-0238">DNA-binding</keyword>
<gene>
    <name evidence="6" type="ORF">NCTC11532_02862</name>
</gene>
<dbReference type="OrthoDB" id="6787458at2"/>
<name>A0A378LXQ9_9GAMM</name>
<dbReference type="PANTHER" id="PTHR30126">
    <property type="entry name" value="HTH-TYPE TRANSCRIPTIONAL REGULATOR"/>
    <property type="match status" value="1"/>
</dbReference>
<dbReference type="Pfam" id="PF00126">
    <property type="entry name" value="HTH_1"/>
    <property type="match status" value="1"/>
</dbReference>
<dbReference type="Gene3D" id="1.10.10.10">
    <property type="entry name" value="Winged helix-like DNA-binding domain superfamily/Winged helix DNA-binding domain"/>
    <property type="match status" value="1"/>
</dbReference>
<dbReference type="SUPFAM" id="SSF53850">
    <property type="entry name" value="Periplasmic binding protein-like II"/>
    <property type="match status" value="1"/>
</dbReference>
<protein>
    <submittedName>
        <fullName evidence="6">LysR family transcriptional regulator</fullName>
    </submittedName>
</protein>
<dbReference type="Pfam" id="PF03466">
    <property type="entry name" value="LysR_substrate"/>
    <property type="match status" value="1"/>
</dbReference>
<evidence type="ECO:0000256" key="3">
    <source>
        <dbReference type="ARBA" id="ARBA00023125"/>
    </source>
</evidence>
<dbReference type="InterPro" id="IPR036388">
    <property type="entry name" value="WH-like_DNA-bd_sf"/>
</dbReference>
<dbReference type="EMBL" id="UGPB01000001">
    <property type="protein sequence ID" value="STY31364.1"/>
    <property type="molecule type" value="Genomic_DNA"/>
</dbReference>
<keyword evidence="7" id="KW-1185">Reference proteome</keyword>
<dbReference type="PRINTS" id="PR00039">
    <property type="entry name" value="HTHLYSR"/>
</dbReference>
<dbReference type="SUPFAM" id="SSF46785">
    <property type="entry name" value="Winged helix' DNA-binding domain"/>
    <property type="match status" value="1"/>
</dbReference>
<dbReference type="STRING" id="1122170.GCA_000701265_01326"/>
<dbReference type="Proteomes" id="UP000255297">
    <property type="component" value="Unassembled WGS sequence"/>
</dbReference>
<feature type="domain" description="HTH lysR-type" evidence="5">
    <location>
        <begin position="1"/>
        <end position="60"/>
    </location>
</feature>
<evidence type="ECO:0000256" key="1">
    <source>
        <dbReference type="ARBA" id="ARBA00009437"/>
    </source>
</evidence>
<dbReference type="InterPro" id="IPR036390">
    <property type="entry name" value="WH_DNA-bd_sf"/>
</dbReference>
<keyword evidence="2" id="KW-0805">Transcription regulation</keyword>
<evidence type="ECO:0000256" key="4">
    <source>
        <dbReference type="ARBA" id="ARBA00023163"/>
    </source>
</evidence>
<dbReference type="GO" id="GO:0003700">
    <property type="term" value="F:DNA-binding transcription factor activity"/>
    <property type="evidence" value="ECO:0007669"/>
    <property type="project" value="InterPro"/>
</dbReference>
<dbReference type="Gene3D" id="3.40.190.290">
    <property type="match status" value="1"/>
</dbReference>
<evidence type="ECO:0000313" key="7">
    <source>
        <dbReference type="Proteomes" id="UP000255297"/>
    </source>
</evidence>
<dbReference type="RefSeq" id="WP_031566372.1">
    <property type="nucleotide sequence ID" value="NZ_CAAAIS010000006.1"/>
</dbReference>
<accession>A0A378LXQ9</accession>
<proteinExistence type="inferred from homology"/>